<dbReference type="InterPro" id="IPR050237">
    <property type="entry name" value="ATP-dep_AMP-bd_enzyme"/>
</dbReference>
<dbReference type="InterPro" id="IPR020845">
    <property type="entry name" value="AMP-binding_CS"/>
</dbReference>
<dbReference type="OrthoDB" id="9778383at2"/>
<dbReference type="GO" id="GO:0016878">
    <property type="term" value="F:acid-thiol ligase activity"/>
    <property type="evidence" value="ECO:0007669"/>
    <property type="project" value="UniProtKB-ARBA"/>
</dbReference>
<evidence type="ECO:0000259" key="4">
    <source>
        <dbReference type="Pfam" id="PF13193"/>
    </source>
</evidence>
<dbReference type="InterPro" id="IPR000873">
    <property type="entry name" value="AMP-dep_synth/lig_dom"/>
</dbReference>
<dbReference type="InterPro" id="IPR045851">
    <property type="entry name" value="AMP-bd_C_sf"/>
</dbReference>
<dbReference type="AlphaFoldDB" id="A0A098S567"/>
<evidence type="ECO:0000256" key="1">
    <source>
        <dbReference type="ARBA" id="ARBA00006432"/>
    </source>
</evidence>
<dbReference type="PANTHER" id="PTHR43767:SF1">
    <property type="entry name" value="NONRIBOSOMAL PEPTIDE SYNTHASE PES1 (EUROFUNG)-RELATED"/>
    <property type="match status" value="1"/>
</dbReference>
<organism evidence="5 6">
    <name type="scientific">Phaeodactylibacter xiamenensis</name>
    <dbReference type="NCBI Taxonomy" id="1524460"/>
    <lineage>
        <taxon>Bacteria</taxon>
        <taxon>Pseudomonadati</taxon>
        <taxon>Bacteroidota</taxon>
        <taxon>Saprospiria</taxon>
        <taxon>Saprospirales</taxon>
        <taxon>Haliscomenobacteraceae</taxon>
        <taxon>Phaeodactylibacter</taxon>
    </lineage>
</organism>
<evidence type="ECO:0000313" key="5">
    <source>
        <dbReference type="EMBL" id="KGE86948.1"/>
    </source>
</evidence>
<feature type="domain" description="AMP-dependent synthetase/ligase" evidence="3">
    <location>
        <begin position="9"/>
        <end position="365"/>
    </location>
</feature>
<dbReference type="CDD" id="cd17631">
    <property type="entry name" value="FACL_FadD13-like"/>
    <property type="match status" value="1"/>
</dbReference>
<dbReference type="PROSITE" id="PS00455">
    <property type="entry name" value="AMP_BINDING"/>
    <property type="match status" value="1"/>
</dbReference>
<evidence type="ECO:0000256" key="2">
    <source>
        <dbReference type="ARBA" id="ARBA00022598"/>
    </source>
</evidence>
<dbReference type="Gene3D" id="3.40.50.12780">
    <property type="entry name" value="N-terminal domain of ligase-like"/>
    <property type="match status" value="1"/>
</dbReference>
<feature type="domain" description="AMP-binding enzyme C-terminal" evidence="4">
    <location>
        <begin position="415"/>
        <end position="491"/>
    </location>
</feature>
<dbReference type="STRING" id="1524460.IX84_18045"/>
<gene>
    <name evidence="5" type="ORF">IX84_18045</name>
</gene>
<keyword evidence="2" id="KW-0436">Ligase</keyword>
<dbReference type="Proteomes" id="UP000029736">
    <property type="component" value="Unassembled WGS sequence"/>
</dbReference>
<dbReference type="PANTHER" id="PTHR43767">
    <property type="entry name" value="LONG-CHAIN-FATTY-ACID--COA LIGASE"/>
    <property type="match status" value="1"/>
</dbReference>
<proteinExistence type="inferred from homology"/>
<dbReference type="FunFam" id="3.30.300.30:FF:000008">
    <property type="entry name" value="2,3-dihydroxybenzoate-AMP ligase"/>
    <property type="match status" value="1"/>
</dbReference>
<reference evidence="5 6" key="1">
    <citation type="journal article" date="2014" name="Int. J. Syst. Evol. Microbiol.">
        <title>Phaeodactylibacter xiamenensis gen. nov., sp. nov., a member of the family Saprospiraceae isolated from the marine alga Phaeodactylum tricornutum.</title>
        <authorList>
            <person name="Chen Z.Jr."/>
            <person name="Lei X."/>
            <person name="Lai Q."/>
            <person name="Li Y."/>
            <person name="Zhang B."/>
            <person name="Zhang J."/>
            <person name="Zhang H."/>
            <person name="Yang L."/>
            <person name="Zheng W."/>
            <person name="Tian Y."/>
            <person name="Yu Z."/>
            <person name="Xu H.Jr."/>
            <person name="Zheng T."/>
        </authorList>
    </citation>
    <scope>NUCLEOTIDE SEQUENCE [LARGE SCALE GENOMIC DNA]</scope>
    <source>
        <strain evidence="5 6">KD52</strain>
    </source>
</reference>
<evidence type="ECO:0000313" key="6">
    <source>
        <dbReference type="Proteomes" id="UP000029736"/>
    </source>
</evidence>
<name>A0A098S567_9BACT</name>
<dbReference type="Gene3D" id="3.30.300.30">
    <property type="match status" value="1"/>
</dbReference>
<comment type="caution">
    <text evidence="5">The sequence shown here is derived from an EMBL/GenBank/DDBJ whole genome shotgun (WGS) entry which is preliminary data.</text>
</comment>
<dbReference type="EMBL" id="JPOS01000039">
    <property type="protein sequence ID" value="KGE86948.1"/>
    <property type="molecule type" value="Genomic_DNA"/>
</dbReference>
<dbReference type="InterPro" id="IPR025110">
    <property type="entry name" value="AMP-bd_C"/>
</dbReference>
<dbReference type="SUPFAM" id="SSF56801">
    <property type="entry name" value="Acetyl-CoA synthetase-like"/>
    <property type="match status" value="1"/>
</dbReference>
<keyword evidence="6" id="KW-1185">Reference proteome</keyword>
<dbReference type="Pfam" id="PF13193">
    <property type="entry name" value="AMP-binding_C"/>
    <property type="match status" value="1"/>
</dbReference>
<accession>A0A098S567</accession>
<dbReference type="Pfam" id="PF00501">
    <property type="entry name" value="AMP-binding"/>
    <property type="match status" value="1"/>
</dbReference>
<protein>
    <submittedName>
        <fullName evidence="5">AMP-dependent synthetase</fullName>
    </submittedName>
</protein>
<dbReference type="InterPro" id="IPR042099">
    <property type="entry name" value="ANL_N_sf"/>
</dbReference>
<sequence>MPQQDWTARWALYSPEKVAVREAETGRTLTYGQLDRLSDALCTHLQQQYGVQTGDRIALLAENNLEYIALFAAMQRMGFVLVPLNYRLASAELDYLLKDAAPKLVICEDKFEATLKAGEVLAKVPHYLPWATLESFCEAQKDEAQPPFPLQAVGEDHPAFILYTSGTTGFPKGAIYSHKMLFWNSINTAMSLIVNTESRTVNVMPPFHTGGWNVLTTPFLHHGAYTVLMRKFDPERVLQLLQEERATLFMGVPTILKMMADAPGFEAAQFPDLYYLIVGGEPMPIPLIEQWDAKGVPVRQGYGMTEVGPNLFSLHQADAIRKKGSIGRPNFYVQTRIVDAQGQDVAPGTPGELWLKGPMVTPGYWQNEAATQKAVTDGWFHTGDMVRADEGHYFFVVDRIKNMYISGGENVYPAEVERVLQAHPSVAEAAVIGVPDEKWGEAGRAFVVLHATGKAGEAEILRAYCKAHLAKFKVPRDIVFLDELPKNDTGKINRAALKG</sequence>
<comment type="similarity">
    <text evidence="1">Belongs to the ATP-dependent AMP-binding enzyme family.</text>
</comment>
<evidence type="ECO:0000259" key="3">
    <source>
        <dbReference type="Pfam" id="PF00501"/>
    </source>
</evidence>